<evidence type="ECO:0000256" key="4">
    <source>
        <dbReference type="ARBA" id="ARBA00022679"/>
    </source>
</evidence>
<keyword evidence="8 10" id="KW-1133">Transmembrane helix</keyword>
<dbReference type="AlphaFoldDB" id="A0A482WD80"/>
<dbReference type="PANTHER" id="PTHR13205">
    <property type="entry name" value="TRANSMEMBRANE PROTEIN 15-RELATED"/>
    <property type="match status" value="1"/>
</dbReference>
<evidence type="ECO:0000256" key="6">
    <source>
        <dbReference type="ARBA" id="ARBA00022777"/>
    </source>
</evidence>
<feature type="transmembrane region" description="Helical" evidence="10">
    <location>
        <begin position="247"/>
        <end position="270"/>
    </location>
</feature>
<keyword evidence="4" id="KW-0808">Transferase</keyword>
<feature type="transmembrane region" description="Helical" evidence="10">
    <location>
        <begin position="215"/>
        <end position="235"/>
    </location>
</feature>
<keyword evidence="12" id="KW-1185">Reference proteome</keyword>
<evidence type="ECO:0000256" key="5">
    <source>
        <dbReference type="ARBA" id="ARBA00022692"/>
    </source>
</evidence>
<evidence type="ECO:0000256" key="3">
    <source>
        <dbReference type="ARBA" id="ARBA00012132"/>
    </source>
</evidence>
<evidence type="ECO:0000256" key="1">
    <source>
        <dbReference type="ARBA" id="ARBA00004477"/>
    </source>
</evidence>
<feature type="transmembrane region" description="Helical" evidence="10">
    <location>
        <begin position="120"/>
        <end position="137"/>
    </location>
</feature>
<reference evidence="11 12" key="1">
    <citation type="submission" date="2017-03" db="EMBL/GenBank/DDBJ databases">
        <title>Genome of the blue death feigning beetle - Asbolus verrucosus.</title>
        <authorList>
            <person name="Rider S.D."/>
        </authorList>
    </citation>
    <scope>NUCLEOTIDE SEQUENCE [LARGE SCALE GENOMIC DNA]</scope>
    <source>
        <strain evidence="11">Butters</strain>
        <tissue evidence="11">Head and leg muscle</tissue>
    </source>
</reference>
<gene>
    <name evidence="11" type="ORF">BDFB_001365</name>
</gene>
<evidence type="ECO:0000256" key="10">
    <source>
        <dbReference type="SAM" id="Phobius"/>
    </source>
</evidence>
<keyword evidence="7" id="KW-0256">Endoplasmic reticulum</keyword>
<feature type="non-terminal residue" evidence="11">
    <location>
        <position position="326"/>
    </location>
</feature>
<dbReference type="EC" id="2.7.1.108" evidence="3"/>
<evidence type="ECO:0000313" key="11">
    <source>
        <dbReference type="EMBL" id="RZC43221.1"/>
    </source>
</evidence>
<dbReference type="GO" id="GO:0004168">
    <property type="term" value="F:dolichol kinase activity"/>
    <property type="evidence" value="ECO:0007669"/>
    <property type="project" value="UniProtKB-EC"/>
</dbReference>
<dbReference type="STRING" id="1661398.A0A482WD80"/>
<feature type="transmembrane region" description="Helical" evidence="10">
    <location>
        <begin position="80"/>
        <end position="100"/>
    </location>
</feature>
<evidence type="ECO:0000256" key="2">
    <source>
        <dbReference type="ARBA" id="ARBA00010794"/>
    </source>
</evidence>
<keyword evidence="9 10" id="KW-0472">Membrane</keyword>
<feature type="transmembrane region" description="Helical" evidence="10">
    <location>
        <begin position="7"/>
        <end position="28"/>
    </location>
</feature>
<accession>A0A482WD80</accession>
<dbReference type="PANTHER" id="PTHR13205:SF15">
    <property type="entry name" value="DOLICHOL KINASE"/>
    <property type="match status" value="1"/>
</dbReference>
<keyword evidence="6 11" id="KW-0418">Kinase</keyword>
<dbReference type="OrthoDB" id="377083at2759"/>
<sequence length="326" mass="36289">LILFRNIIFNLECHFFNNIVPSSLFIYLGKNAIMFHSGNITKTATNVMQMSTLTIQMGLLGIVIIALSVHQFNITSPSKFYTVVIFVFIFVVLLPLQILLKSSPLLWIIDLLWDDLQTNKVVLCWTFCSVLAVLVVSNRTKEAKKSSSAVRKVFHILTVSVFIPGLLYNCSLLYLASGIILGIFFVLEILRVTNIPPLAYHLQNGFVVFSDEKDSGIIAFTPMYLLAGCALPLWIHPAPCDVTNSAIFSLLPLLSGVLTTGIGDTAASIVGSKFGYHQWHEFLKFHSTMLYVKVIMAITVTSLIEAKTDQIDNLVLPLVMYIILIV</sequence>
<comment type="subcellular location">
    <subcellularLocation>
        <location evidence="1">Endoplasmic reticulum membrane</location>
        <topology evidence="1">Multi-pass membrane protein</topology>
    </subcellularLocation>
</comment>
<evidence type="ECO:0000313" key="12">
    <source>
        <dbReference type="Proteomes" id="UP000292052"/>
    </source>
</evidence>
<organism evidence="11 12">
    <name type="scientific">Asbolus verrucosus</name>
    <name type="common">Desert ironclad beetle</name>
    <dbReference type="NCBI Taxonomy" id="1661398"/>
    <lineage>
        <taxon>Eukaryota</taxon>
        <taxon>Metazoa</taxon>
        <taxon>Ecdysozoa</taxon>
        <taxon>Arthropoda</taxon>
        <taxon>Hexapoda</taxon>
        <taxon>Insecta</taxon>
        <taxon>Pterygota</taxon>
        <taxon>Neoptera</taxon>
        <taxon>Endopterygota</taxon>
        <taxon>Coleoptera</taxon>
        <taxon>Polyphaga</taxon>
        <taxon>Cucujiformia</taxon>
        <taxon>Tenebrionidae</taxon>
        <taxon>Pimeliinae</taxon>
        <taxon>Asbolus</taxon>
    </lineage>
</organism>
<proteinExistence type="inferred from homology"/>
<protein>
    <recommendedName>
        <fullName evidence="3">dolichol kinase</fullName>
        <ecNumber evidence="3">2.7.1.108</ecNumber>
    </recommendedName>
</protein>
<evidence type="ECO:0000256" key="7">
    <source>
        <dbReference type="ARBA" id="ARBA00022824"/>
    </source>
</evidence>
<dbReference type="Proteomes" id="UP000292052">
    <property type="component" value="Unassembled WGS sequence"/>
</dbReference>
<name>A0A482WD80_ASBVE</name>
<feature type="transmembrane region" description="Helical" evidence="10">
    <location>
        <begin position="282"/>
        <end position="304"/>
    </location>
</feature>
<dbReference type="EMBL" id="QDEB01001141">
    <property type="protein sequence ID" value="RZC43221.1"/>
    <property type="molecule type" value="Genomic_DNA"/>
</dbReference>
<feature type="non-terminal residue" evidence="11">
    <location>
        <position position="1"/>
    </location>
</feature>
<comment type="caution">
    <text evidence="11">The sequence shown here is derived from an EMBL/GenBank/DDBJ whole genome shotgun (WGS) entry which is preliminary data.</text>
</comment>
<evidence type="ECO:0000256" key="8">
    <source>
        <dbReference type="ARBA" id="ARBA00022989"/>
    </source>
</evidence>
<feature type="transmembrane region" description="Helical" evidence="10">
    <location>
        <begin position="48"/>
        <end position="68"/>
    </location>
</feature>
<evidence type="ECO:0000256" key="9">
    <source>
        <dbReference type="ARBA" id="ARBA00023136"/>
    </source>
</evidence>
<comment type="similarity">
    <text evidence="2">Belongs to the polyprenol kinase family.</text>
</comment>
<dbReference type="GO" id="GO:0005789">
    <property type="term" value="C:endoplasmic reticulum membrane"/>
    <property type="evidence" value="ECO:0007669"/>
    <property type="project" value="UniProtKB-SubCell"/>
</dbReference>
<dbReference type="InterPro" id="IPR032974">
    <property type="entry name" value="Polypren_kinase"/>
</dbReference>
<dbReference type="GO" id="GO:0043048">
    <property type="term" value="P:dolichyl monophosphate biosynthetic process"/>
    <property type="evidence" value="ECO:0007669"/>
    <property type="project" value="TreeGrafter"/>
</dbReference>
<keyword evidence="5 10" id="KW-0812">Transmembrane</keyword>